<evidence type="ECO:0000313" key="5">
    <source>
        <dbReference type="Proteomes" id="UP000799324"/>
    </source>
</evidence>
<name>A0A6A6T4B7_9PLEO</name>
<dbReference type="GO" id="GO:0050660">
    <property type="term" value="F:flavin adenine dinucleotide binding"/>
    <property type="evidence" value="ECO:0007669"/>
    <property type="project" value="InterPro"/>
</dbReference>
<dbReference type="Proteomes" id="UP000799324">
    <property type="component" value="Unassembled WGS sequence"/>
</dbReference>
<dbReference type="PANTHER" id="PTHR11552">
    <property type="entry name" value="GLUCOSE-METHANOL-CHOLINE GMC OXIDOREDUCTASE"/>
    <property type="match status" value="1"/>
</dbReference>
<evidence type="ECO:0000256" key="1">
    <source>
        <dbReference type="ARBA" id="ARBA00010790"/>
    </source>
</evidence>
<feature type="domain" description="Glucose-methanol-choline oxidoreductase N-terminal" evidence="3">
    <location>
        <begin position="264"/>
        <end position="278"/>
    </location>
</feature>
<protein>
    <submittedName>
        <fullName evidence="4">GMC oxidoreductase</fullName>
    </submittedName>
</protein>
<dbReference type="InterPro" id="IPR007867">
    <property type="entry name" value="GMC_OxRtase_C"/>
</dbReference>
<dbReference type="PIRSF" id="PIRSF000137">
    <property type="entry name" value="Alcohol_oxidase"/>
    <property type="match status" value="1"/>
</dbReference>
<dbReference type="Pfam" id="PF00732">
    <property type="entry name" value="GMC_oxred_N"/>
    <property type="match status" value="1"/>
</dbReference>
<dbReference type="InterPro" id="IPR012132">
    <property type="entry name" value="GMC_OxRdtase"/>
</dbReference>
<sequence length="541" mass="59852">MTTVTELPRNNASYDYIIVGGGTAGCVVASRLAQYLPDKTILVIEGGPSDHKDLRILDLKKIVELWGGDFDYNYTSIEQPFGNSHIVHSRAKVLGGCSSHNGGISFLPFEYDTKRWEKLGAEGWSFAQFTRLIGKLRVTINPVLSQYQNAVDKAFIKSCAKTFDIPEVPNFNQEILKHGYPKSSTGFIDITYDPSNGYRSSASNAYIHPILTGQEHRPNLTILTNAWVDRVNVKNNRAVGVNVRLQSGKRIEVLSRRETILCTGSIDTPRLLLLSGIGPAEDLKSVGVPLVQDLPGVGNNLMDHPETIVMWEMNEELPPEVINHSEAAMFLRREPYNANGDDGDIPDTLFHMFSIPFDSNIARMNYEAPKNAYCMIPNVSRPRSRGRLYLTSADPTVKPAIDFGYLSDPEKYDQKALVYMVKQSRKMAEQAPFKDFIKREVAPGPHIQSDADLIEYNRQAHNTVYHSCGTAKMGNTKTDPLAVVDPTLKVKGIAGLRIADASIFPVITSANPMLTVLAIGERAAELIVGDVQNAPLALHKL</sequence>
<dbReference type="EMBL" id="MU004377">
    <property type="protein sequence ID" value="KAF2653658.1"/>
    <property type="molecule type" value="Genomic_DNA"/>
</dbReference>
<evidence type="ECO:0000313" key="4">
    <source>
        <dbReference type="EMBL" id="KAF2653658.1"/>
    </source>
</evidence>
<dbReference type="GO" id="GO:0016614">
    <property type="term" value="F:oxidoreductase activity, acting on CH-OH group of donors"/>
    <property type="evidence" value="ECO:0007669"/>
    <property type="project" value="InterPro"/>
</dbReference>
<reference evidence="4" key="1">
    <citation type="journal article" date="2020" name="Stud. Mycol.">
        <title>101 Dothideomycetes genomes: a test case for predicting lifestyles and emergence of pathogens.</title>
        <authorList>
            <person name="Haridas S."/>
            <person name="Albert R."/>
            <person name="Binder M."/>
            <person name="Bloem J."/>
            <person name="Labutti K."/>
            <person name="Salamov A."/>
            <person name="Andreopoulos B."/>
            <person name="Baker S."/>
            <person name="Barry K."/>
            <person name="Bills G."/>
            <person name="Bluhm B."/>
            <person name="Cannon C."/>
            <person name="Castanera R."/>
            <person name="Culley D."/>
            <person name="Daum C."/>
            <person name="Ezra D."/>
            <person name="Gonzalez J."/>
            <person name="Henrissat B."/>
            <person name="Kuo A."/>
            <person name="Liang C."/>
            <person name="Lipzen A."/>
            <person name="Lutzoni F."/>
            <person name="Magnuson J."/>
            <person name="Mondo S."/>
            <person name="Nolan M."/>
            <person name="Ohm R."/>
            <person name="Pangilinan J."/>
            <person name="Park H.-J."/>
            <person name="Ramirez L."/>
            <person name="Alfaro M."/>
            <person name="Sun H."/>
            <person name="Tritt A."/>
            <person name="Yoshinaga Y."/>
            <person name="Zwiers L.-H."/>
            <person name="Turgeon B."/>
            <person name="Goodwin S."/>
            <person name="Spatafora J."/>
            <person name="Crous P."/>
            <person name="Grigoriev I."/>
        </authorList>
    </citation>
    <scope>NUCLEOTIDE SEQUENCE</scope>
    <source>
        <strain evidence="4">CBS 122681</strain>
    </source>
</reference>
<dbReference type="PANTHER" id="PTHR11552:SF152">
    <property type="entry name" value="OXIDASE (CODA), PUTATIVE (AFU_ORTHOLOGUE AFUA_8G04090)-RELATED"/>
    <property type="match status" value="1"/>
</dbReference>
<feature type="binding site" evidence="2">
    <location>
        <position position="228"/>
    </location>
    <ligand>
        <name>FAD</name>
        <dbReference type="ChEBI" id="CHEBI:57692"/>
    </ligand>
</feature>
<keyword evidence="2" id="KW-0274">FAD</keyword>
<dbReference type="Pfam" id="PF05199">
    <property type="entry name" value="GMC_oxred_C"/>
    <property type="match status" value="1"/>
</dbReference>
<dbReference type="Gene3D" id="3.30.410.40">
    <property type="match status" value="1"/>
</dbReference>
<organism evidence="4 5">
    <name type="scientific">Lophiostoma macrostomum CBS 122681</name>
    <dbReference type="NCBI Taxonomy" id="1314788"/>
    <lineage>
        <taxon>Eukaryota</taxon>
        <taxon>Fungi</taxon>
        <taxon>Dikarya</taxon>
        <taxon>Ascomycota</taxon>
        <taxon>Pezizomycotina</taxon>
        <taxon>Dothideomycetes</taxon>
        <taxon>Pleosporomycetidae</taxon>
        <taxon>Pleosporales</taxon>
        <taxon>Lophiostomataceae</taxon>
        <taxon>Lophiostoma</taxon>
    </lineage>
</organism>
<dbReference type="InterPro" id="IPR000172">
    <property type="entry name" value="GMC_OxRdtase_N"/>
</dbReference>
<gene>
    <name evidence="4" type="ORF">K491DRAFT_717838</name>
</gene>
<comment type="similarity">
    <text evidence="1">Belongs to the GMC oxidoreductase family.</text>
</comment>
<feature type="binding site" evidence="2">
    <location>
        <position position="93"/>
    </location>
    <ligand>
        <name>FAD</name>
        <dbReference type="ChEBI" id="CHEBI:57692"/>
    </ligand>
</feature>
<keyword evidence="5" id="KW-1185">Reference proteome</keyword>
<dbReference type="InterPro" id="IPR036188">
    <property type="entry name" value="FAD/NAD-bd_sf"/>
</dbReference>
<accession>A0A6A6T4B7</accession>
<evidence type="ECO:0000259" key="3">
    <source>
        <dbReference type="PROSITE" id="PS00624"/>
    </source>
</evidence>
<dbReference type="SUPFAM" id="SSF54373">
    <property type="entry name" value="FAD-linked reductases, C-terminal domain"/>
    <property type="match status" value="1"/>
</dbReference>
<dbReference type="SUPFAM" id="SSF51905">
    <property type="entry name" value="FAD/NAD(P)-binding domain"/>
    <property type="match status" value="1"/>
</dbReference>
<comment type="cofactor">
    <cofactor evidence="2">
        <name>FAD</name>
        <dbReference type="ChEBI" id="CHEBI:57692"/>
    </cofactor>
</comment>
<dbReference type="AlphaFoldDB" id="A0A6A6T4B7"/>
<proteinExistence type="inferred from homology"/>
<dbReference type="PROSITE" id="PS00624">
    <property type="entry name" value="GMC_OXRED_2"/>
    <property type="match status" value="1"/>
</dbReference>
<dbReference type="OrthoDB" id="269227at2759"/>
<dbReference type="Gene3D" id="3.50.50.60">
    <property type="entry name" value="FAD/NAD(P)-binding domain"/>
    <property type="match status" value="1"/>
</dbReference>
<keyword evidence="2" id="KW-0285">Flavoprotein</keyword>
<evidence type="ECO:0000256" key="2">
    <source>
        <dbReference type="PIRSR" id="PIRSR000137-2"/>
    </source>
</evidence>